<evidence type="ECO:0000313" key="2">
    <source>
        <dbReference type="EMBL" id="KAF2245264.1"/>
    </source>
</evidence>
<organism evidence="2 3">
    <name type="scientific">Trematosphaeria pertusa</name>
    <dbReference type="NCBI Taxonomy" id="390896"/>
    <lineage>
        <taxon>Eukaryota</taxon>
        <taxon>Fungi</taxon>
        <taxon>Dikarya</taxon>
        <taxon>Ascomycota</taxon>
        <taxon>Pezizomycotina</taxon>
        <taxon>Dothideomycetes</taxon>
        <taxon>Pleosporomycetidae</taxon>
        <taxon>Pleosporales</taxon>
        <taxon>Massarineae</taxon>
        <taxon>Trematosphaeriaceae</taxon>
        <taxon>Trematosphaeria</taxon>
    </lineage>
</organism>
<reference evidence="2" key="1">
    <citation type="journal article" date="2020" name="Stud. Mycol.">
        <title>101 Dothideomycetes genomes: a test case for predicting lifestyles and emergence of pathogens.</title>
        <authorList>
            <person name="Haridas S."/>
            <person name="Albert R."/>
            <person name="Binder M."/>
            <person name="Bloem J."/>
            <person name="Labutti K."/>
            <person name="Salamov A."/>
            <person name="Andreopoulos B."/>
            <person name="Baker S."/>
            <person name="Barry K."/>
            <person name="Bills G."/>
            <person name="Bluhm B."/>
            <person name="Cannon C."/>
            <person name="Castanera R."/>
            <person name="Culley D."/>
            <person name="Daum C."/>
            <person name="Ezra D."/>
            <person name="Gonzalez J."/>
            <person name="Henrissat B."/>
            <person name="Kuo A."/>
            <person name="Liang C."/>
            <person name="Lipzen A."/>
            <person name="Lutzoni F."/>
            <person name="Magnuson J."/>
            <person name="Mondo S."/>
            <person name="Nolan M."/>
            <person name="Ohm R."/>
            <person name="Pangilinan J."/>
            <person name="Park H.-J."/>
            <person name="Ramirez L."/>
            <person name="Alfaro M."/>
            <person name="Sun H."/>
            <person name="Tritt A."/>
            <person name="Yoshinaga Y."/>
            <person name="Zwiers L.-H."/>
            <person name="Turgeon B."/>
            <person name="Goodwin S."/>
            <person name="Spatafora J."/>
            <person name="Crous P."/>
            <person name="Grigoriev I."/>
        </authorList>
    </citation>
    <scope>NUCLEOTIDE SEQUENCE</scope>
    <source>
        <strain evidence="2">CBS 122368</strain>
    </source>
</reference>
<name>A0A6A6I437_9PLEO</name>
<sequence length="161" mass="17257">MAAITVIYSLNKMPPSISHHPTISQPPTKTGPQNITKPSPRHGDHPSPQSPAHHVFHPLHNPQIPKPHLSFGTTLARLTRPMTSDVLLFPAPLHIGLDLVGWLGRLAASETADLRCCGGAGMGWVAGFGSALCRFGEGAWRAGLQRARVGVCRRHGFEGFG</sequence>
<protein>
    <submittedName>
        <fullName evidence="2">Uncharacterized protein</fullName>
    </submittedName>
</protein>
<gene>
    <name evidence="2" type="ORF">BU26DRAFT_66524</name>
</gene>
<dbReference type="Proteomes" id="UP000800094">
    <property type="component" value="Unassembled WGS sequence"/>
</dbReference>
<accession>A0A6A6I437</accession>
<dbReference type="AlphaFoldDB" id="A0A6A6I437"/>
<feature type="region of interest" description="Disordered" evidence="1">
    <location>
        <begin position="16"/>
        <end position="59"/>
    </location>
</feature>
<evidence type="ECO:0000313" key="3">
    <source>
        <dbReference type="Proteomes" id="UP000800094"/>
    </source>
</evidence>
<keyword evidence="3" id="KW-1185">Reference proteome</keyword>
<evidence type="ECO:0000256" key="1">
    <source>
        <dbReference type="SAM" id="MobiDB-lite"/>
    </source>
</evidence>
<feature type="compositionally biased region" description="Polar residues" evidence="1">
    <location>
        <begin position="19"/>
        <end position="37"/>
    </location>
</feature>
<proteinExistence type="predicted"/>
<dbReference type="RefSeq" id="XP_033680268.1">
    <property type="nucleotide sequence ID" value="XM_033836176.1"/>
</dbReference>
<dbReference type="GeneID" id="54589506"/>
<dbReference type="EMBL" id="ML987200">
    <property type="protein sequence ID" value="KAF2245264.1"/>
    <property type="molecule type" value="Genomic_DNA"/>
</dbReference>